<proteinExistence type="predicted"/>
<evidence type="ECO:0000256" key="2">
    <source>
        <dbReference type="ARBA" id="ARBA00022771"/>
    </source>
</evidence>
<evidence type="ECO:0000256" key="1">
    <source>
        <dbReference type="ARBA" id="ARBA00022723"/>
    </source>
</evidence>
<evidence type="ECO:0000256" key="3">
    <source>
        <dbReference type="ARBA" id="ARBA00022833"/>
    </source>
</evidence>
<dbReference type="Pfam" id="PF01807">
    <property type="entry name" value="Zn_ribbon_DnaG"/>
    <property type="match status" value="1"/>
</dbReference>
<dbReference type="SUPFAM" id="SSF57783">
    <property type="entry name" value="Zinc beta-ribbon"/>
    <property type="match status" value="1"/>
</dbReference>
<dbReference type="SMART" id="SM00400">
    <property type="entry name" value="ZnF_CHCC"/>
    <property type="match status" value="1"/>
</dbReference>
<evidence type="ECO:0000259" key="4">
    <source>
        <dbReference type="SMART" id="SM00400"/>
    </source>
</evidence>
<dbReference type="PANTHER" id="PTHR30313:SF2">
    <property type="entry name" value="DNA PRIMASE"/>
    <property type="match status" value="1"/>
</dbReference>
<gene>
    <name evidence="5" type="ORF">J4051_05020</name>
</gene>
<dbReference type="Proteomes" id="UP000681315">
    <property type="component" value="Unassembled WGS sequence"/>
</dbReference>
<evidence type="ECO:0000313" key="6">
    <source>
        <dbReference type="Proteomes" id="UP000681315"/>
    </source>
</evidence>
<keyword evidence="1" id="KW-0479">Metal-binding</keyword>
<dbReference type="RefSeq" id="WP_208232762.1">
    <property type="nucleotide sequence ID" value="NZ_JAGEVG010000004.1"/>
</dbReference>
<organism evidence="5 6">
    <name type="scientific">Gelidibacter pelagius</name>
    <dbReference type="NCBI Taxonomy" id="2819985"/>
    <lineage>
        <taxon>Bacteria</taxon>
        <taxon>Pseudomonadati</taxon>
        <taxon>Bacteroidota</taxon>
        <taxon>Flavobacteriia</taxon>
        <taxon>Flavobacteriales</taxon>
        <taxon>Flavobacteriaceae</taxon>
        <taxon>Gelidibacter</taxon>
    </lineage>
</organism>
<dbReference type="Pfam" id="PF13155">
    <property type="entry name" value="Toprim_2"/>
    <property type="match status" value="1"/>
</dbReference>
<keyword evidence="6" id="KW-1185">Reference proteome</keyword>
<accession>A0ABS3SPH7</accession>
<dbReference type="Gene3D" id="3.40.1360.10">
    <property type="match status" value="1"/>
</dbReference>
<name>A0ABS3SPH7_9FLAO</name>
<feature type="domain" description="Zinc finger CHC2-type" evidence="4">
    <location>
        <begin position="36"/>
        <end position="84"/>
    </location>
</feature>
<keyword evidence="2" id="KW-0863">Zinc-finger</keyword>
<dbReference type="PANTHER" id="PTHR30313">
    <property type="entry name" value="DNA PRIMASE"/>
    <property type="match status" value="1"/>
</dbReference>
<sequence>MNYETAKKIAIVSYLKKRGKEPEKTQGNNVWFISIFRNEKTASFKVDIEKNLWYDFGAGIGGTIIDLIMYLHNCSAKEALKILSNDSFLFHQPIKPVKKETQFSVLKLVEIENKNLLMYLEERKLNIDFVRQYCHQIHYTFDNKKEYYGIGFMNNLGNFEIRNKFFKGCYGRKYISTISNKSNTVCLFESWSDFLSYLTLKNEIPHEDFIVLNSTALVKLTKELLQKYTTLKVFFDNDESGYTALKFIQDNAQHEVIDCSVHYTEYNDLNDYLQSSKNKRWRA</sequence>
<dbReference type="Gene3D" id="3.90.580.10">
    <property type="entry name" value="Zinc finger, CHC2-type domain"/>
    <property type="match status" value="1"/>
</dbReference>
<reference evidence="5 6" key="1">
    <citation type="submission" date="2021-03" db="EMBL/GenBank/DDBJ databases">
        <title>Gelidibacter sp. nov., isolated from costal sediment.</title>
        <authorList>
            <person name="Lun K.-Y."/>
        </authorList>
    </citation>
    <scope>NUCLEOTIDE SEQUENCE [LARGE SCALE GENOMIC DNA]</scope>
    <source>
        <strain evidence="5 6">DF109</strain>
    </source>
</reference>
<dbReference type="InterPro" id="IPR002694">
    <property type="entry name" value="Znf_CHC2"/>
</dbReference>
<evidence type="ECO:0000313" key="5">
    <source>
        <dbReference type="EMBL" id="MBO3097617.1"/>
    </source>
</evidence>
<dbReference type="InterPro" id="IPR050219">
    <property type="entry name" value="DnaG_primase"/>
</dbReference>
<dbReference type="EMBL" id="JAGEVG010000004">
    <property type="protein sequence ID" value="MBO3097617.1"/>
    <property type="molecule type" value="Genomic_DNA"/>
</dbReference>
<dbReference type="InterPro" id="IPR036977">
    <property type="entry name" value="DNA_primase_Znf_CHC2"/>
</dbReference>
<protein>
    <submittedName>
        <fullName evidence="5">Toprim domain-containing protein</fullName>
    </submittedName>
</protein>
<comment type="caution">
    <text evidence="5">The sequence shown here is derived from an EMBL/GenBank/DDBJ whole genome shotgun (WGS) entry which is preliminary data.</text>
</comment>
<keyword evidence="3" id="KW-0862">Zinc</keyword>